<dbReference type="Proteomes" id="UP000007305">
    <property type="component" value="Chromosome 5"/>
</dbReference>
<reference evidence="2" key="2">
    <citation type="submission" date="2019-07" db="EMBL/GenBank/DDBJ databases">
        <authorList>
            <person name="Seetharam A."/>
            <person name="Woodhouse M."/>
            <person name="Cannon E."/>
        </authorList>
    </citation>
    <scope>NUCLEOTIDE SEQUENCE [LARGE SCALE GENOMIC DNA]</scope>
    <source>
        <strain evidence="2">cv. B73</strain>
    </source>
</reference>
<proteinExistence type="predicted"/>
<reference evidence="2" key="3">
    <citation type="submission" date="2021-05" db="UniProtKB">
        <authorList>
            <consortium name="EnsemblPlants"/>
        </authorList>
    </citation>
    <scope>IDENTIFICATION</scope>
    <source>
        <strain evidence="2">cv. B73</strain>
    </source>
</reference>
<dbReference type="InParanoid" id="A0A804P8F5"/>
<accession>A0A804P8F5</accession>
<dbReference type="EnsemblPlants" id="Zm00001eb215840_T001">
    <property type="protein sequence ID" value="Zm00001eb215840_P001"/>
    <property type="gene ID" value="Zm00001eb215840"/>
</dbReference>
<reference evidence="3" key="1">
    <citation type="journal article" date="2009" name="Science">
        <title>The B73 maize genome: complexity, diversity, and dynamics.</title>
        <authorList>
            <person name="Schnable P.S."/>
            <person name="Ware D."/>
            <person name="Fulton R.S."/>
            <person name="Stein J.C."/>
            <person name="Wei F."/>
            <person name="Pasternak S."/>
            <person name="Liang C."/>
            <person name="Zhang J."/>
            <person name="Fulton L."/>
            <person name="Graves T.A."/>
            <person name="Minx P."/>
            <person name="Reily A.D."/>
            <person name="Courtney L."/>
            <person name="Kruchowski S.S."/>
            <person name="Tomlinson C."/>
            <person name="Strong C."/>
            <person name="Delehaunty K."/>
            <person name="Fronick C."/>
            <person name="Courtney B."/>
            <person name="Rock S.M."/>
            <person name="Belter E."/>
            <person name="Du F."/>
            <person name="Kim K."/>
            <person name="Abbott R.M."/>
            <person name="Cotton M."/>
            <person name="Levy A."/>
            <person name="Marchetto P."/>
            <person name="Ochoa K."/>
            <person name="Jackson S.M."/>
            <person name="Gillam B."/>
            <person name="Chen W."/>
            <person name="Yan L."/>
            <person name="Higginbotham J."/>
            <person name="Cardenas M."/>
            <person name="Waligorski J."/>
            <person name="Applebaum E."/>
            <person name="Phelps L."/>
            <person name="Falcone J."/>
            <person name="Kanchi K."/>
            <person name="Thane T."/>
            <person name="Scimone A."/>
            <person name="Thane N."/>
            <person name="Henke J."/>
            <person name="Wang T."/>
            <person name="Ruppert J."/>
            <person name="Shah N."/>
            <person name="Rotter K."/>
            <person name="Hodges J."/>
            <person name="Ingenthron E."/>
            <person name="Cordes M."/>
            <person name="Kohlberg S."/>
            <person name="Sgro J."/>
            <person name="Delgado B."/>
            <person name="Mead K."/>
            <person name="Chinwalla A."/>
            <person name="Leonard S."/>
            <person name="Crouse K."/>
            <person name="Collura K."/>
            <person name="Kudrna D."/>
            <person name="Currie J."/>
            <person name="He R."/>
            <person name="Angelova A."/>
            <person name="Rajasekar S."/>
            <person name="Mueller T."/>
            <person name="Lomeli R."/>
            <person name="Scara G."/>
            <person name="Ko A."/>
            <person name="Delaney K."/>
            <person name="Wissotski M."/>
            <person name="Lopez G."/>
            <person name="Campos D."/>
            <person name="Braidotti M."/>
            <person name="Ashley E."/>
            <person name="Golser W."/>
            <person name="Kim H."/>
            <person name="Lee S."/>
            <person name="Lin J."/>
            <person name="Dujmic Z."/>
            <person name="Kim W."/>
            <person name="Talag J."/>
            <person name="Zuccolo A."/>
            <person name="Fan C."/>
            <person name="Sebastian A."/>
            <person name="Kramer M."/>
            <person name="Spiegel L."/>
            <person name="Nascimento L."/>
            <person name="Zutavern T."/>
            <person name="Miller B."/>
            <person name="Ambroise C."/>
            <person name="Muller S."/>
            <person name="Spooner W."/>
            <person name="Narechania A."/>
            <person name="Ren L."/>
            <person name="Wei S."/>
            <person name="Kumari S."/>
            <person name="Faga B."/>
            <person name="Levy M.J."/>
            <person name="McMahan L."/>
            <person name="Van Buren P."/>
            <person name="Vaughn M.W."/>
            <person name="Ying K."/>
            <person name="Yeh C.-T."/>
            <person name="Emrich S.J."/>
            <person name="Jia Y."/>
            <person name="Kalyanaraman A."/>
            <person name="Hsia A.-P."/>
            <person name="Barbazuk W.B."/>
            <person name="Baucom R.S."/>
            <person name="Brutnell T.P."/>
            <person name="Carpita N.C."/>
            <person name="Chaparro C."/>
            <person name="Chia J.-M."/>
            <person name="Deragon J.-M."/>
            <person name="Estill J.C."/>
            <person name="Fu Y."/>
            <person name="Jeddeloh J.A."/>
            <person name="Han Y."/>
            <person name="Lee H."/>
            <person name="Li P."/>
            <person name="Lisch D.R."/>
            <person name="Liu S."/>
            <person name="Liu Z."/>
            <person name="Nagel D.H."/>
            <person name="McCann M.C."/>
            <person name="SanMiguel P."/>
            <person name="Myers A.M."/>
            <person name="Nettleton D."/>
            <person name="Nguyen J."/>
            <person name="Penning B.W."/>
            <person name="Ponnala L."/>
            <person name="Schneider K.L."/>
            <person name="Schwartz D.C."/>
            <person name="Sharma A."/>
            <person name="Soderlund C."/>
            <person name="Springer N.M."/>
            <person name="Sun Q."/>
            <person name="Wang H."/>
            <person name="Waterman M."/>
            <person name="Westerman R."/>
            <person name="Wolfgruber T.K."/>
            <person name="Yang L."/>
            <person name="Yu Y."/>
            <person name="Zhang L."/>
            <person name="Zhou S."/>
            <person name="Zhu Q."/>
            <person name="Bennetzen J.L."/>
            <person name="Dawe R.K."/>
            <person name="Jiang J."/>
            <person name="Jiang N."/>
            <person name="Presting G.G."/>
            <person name="Wessler S.R."/>
            <person name="Aluru S."/>
            <person name="Martienssen R.A."/>
            <person name="Clifton S.W."/>
            <person name="McCombie W.R."/>
            <person name="Wing R.A."/>
            <person name="Wilson R.K."/>
        </authorList>
    </citation>
    <scope>NUCLEOTIDE SEQUENCE [LARGE SCALE GENOMIC DNA]</scope>
    <source>
        <strain evidence="3">cv. B73</strain>
    </source>
</reference>
<evidence type="ECO:0000256" key="1">
    <source>
        <dbReference type="SAM" id="MobiDB-lite"/>
    </source>
</evidence>
<organism evidence="2 3">
    <name type="scientific">Zea mays</name>
    <name type="common">Maize</name>
    <dbReference type="NCBI Taxonomy" id="4577"/>
    <lineage>
        <taxon>Eukaryota</taxon>
        <taxon>Viridiplantae</taxon>
        <taxon>Streptophyta</taxon>
        <taxon>Embryophyta</taxon>
        <taxon>Tracheophyta</taxon>
        <taxon>Spermatophyta</taxon>
        <taxon>Magnoliopsida</taxon>
        <taxon>Liliopsida</taxon>
        <taxon>Poales</taxon>
        <taxon>Poaceae</taxon>
        <taxon>PACMAD clade</taxon>
        <taxon>Panicoideae</taxon>
        <taxon>Andropogonodae</taxon>
        <taxon>Andropogoneae</taxon>
        <taxon>Tripsacinae</taxon>
        <taxon>Zea</taxon>
    </lineage>
</organism>
<evidence type="ECO:0000313" key="3">
    <source>
        <dbReference type="Proteomes" id="UP000007305"/>
    </source>
</evidence>
<feature type="region of interest" description="Disordered" evidence="1">
    <location>
        <begin position="89"/>
        <end position="145"/>
    </location>
</feature>
<sequence>MTMEHAAVDQQRTESLHPAKREHRFLGLGWRKESLLGREAVAFVADDRVEVALAMDRDLRSGGGGHEWNRGATAWSGVGRADAYPSATNYDVHSPTWGDGRPAHPPRAMRTTDLDHRPSCSPVDPVQPDCRQQRIGQRFQSERAL</sequence>
<dbReference type="AlphaFoldDB" id="A0A804P8F5"/>
<protein>
    <submittedName>
        <fullName evidence="2">Uncharacterized protein</fullName>
    </submittedName>
</protein>
<name>A0A804P8F5_MAIZE</name>
<dbReference type="Gramene" id="Zm00001eb215840_T001">
    <property type="protein sequence ID" value="Zm00001eb215840_P001"/>
    <property type="gene ID" value="Zm00001eb215840"/>
</dbReference>
<keyword evidence="3" id="KW-1185">Reference proteome</keyword>
<evidence type="ECO:0000313" key="2">
    <source>
        <dbReference type="EnsemblPlants" id="Zm00001eb215840_P001"/>
    </source>
</evidence>